<keyword evidence="2" id="KW-0479">Metal-binding</keyword>
<dbReference type="InterPro" id="IPR006913">
    <property type="entry name" value="CENP-V/GFA"/>
</dbReference>
<evidence type="ECO:0000256" key="1">
    <source>
        <dbReference type="ARBA" id="ARBA00005495"/>
    </source>
</evidence>
<evidence type="ECO:0000256" key="2">
    <source>
        <dbReference type="ARBA" id="ARBA00022723"/>
    </source>
</evidence>
<dbReference type="PATRIC" id="fig|266835.9.peg.21"/>
<dbReference type="GO" id="GO:0016846">
    <property type="term" value="F:carbon-sulfur lyase activity"/>
    <property type="evidence" value="ECO:0007669"/>
    <property type="project" value="InterPro"/>
</dbReference>
<evidence type="ECO:0000313" key="7">
    <source>
        <dbReference type="Proteomes" id="UP000000552"/>
    </source>
</evidence>
<dbReference type="KEGG" id="mlo:mll0025"/>
<name>Q98NR0_RHILO</name>
<evidence type="ECO:0000256" key="3">
    <source>
        <dbReference type="ARBA" id="ARBA00022833"/>
    </source>
</evidence>
<dbReference type="Gene3D" id="3.90.1590.10">
    <property type="entry name" value="glutathione-dependent formaldehyde- activating enzyme (gfa)"/>
    <property type="match status" value="1"/>
</dbReference>
<feature type="domain" description="CENP-V/GFA" evidence="5">
    <location>
        <begin position="5"/>
        <end position="130"/>
    </location>
</feature>
<evidence type="ECO:0000313" key="6">
    <source>
        <dbReference type="EMBL" id="BAB47701.1"/>
    </source>
</evidence>
<dbReference type="eggNOG" id="COG3791">
    <property type="taxonomic scope" value="Bacteria"/>
</dbReference>
<reference evidence="6 7" key="1">
    <citation type="journal article" date="2000" name="DNA Res.">
        <title>Complete genome structure of the nitrogen-fixing symbiotic bacterium Mesorhizobium loti.</title>
        <authorList>
            <person name="Kaneko T."/>
            <person name="Nakamura Y."/>
            <person name="Sato S."/>
            <person name="Asamizu E."/>
            <person name="Kato T."/>
            <person name="Sasamoto S."/>
            <person name="Watanabe A."/>
            <person name="Idesawa K."/>
            <person name="Ishikawa A."/>
            <person name="Kawashima K."/>
            <person name="Kimura T."/>
            <person name="Kishida Y."/>
            <person name="Kiyokawa C."/>
            <person name="Kohara M."/>
            <person name="Matsumoto M."/>
            <person name="Matsuno A."/>
            <person name="Mochizuki Y."/>
            <person name="Nakayama S."/>
            <person name="Nakazaki N."/>
            <person name="Shimpo S."/>
            <person name="Sugimoto M."/>
            <person name="Takeuchi C."/>
            <person name="Yamada M."/>
            <person name="Tabata S."/>
        </authorList>
    </citation>
    <scope>NUCLEOTIDE SEQUENCE [LARGE SCALE GENOMIC DNA]</scope>
    <source>
        <strain evidence="7">LMG 29417 / CECT 9101 / MAFF 303099</strain>
    </source>
</reference>
<dbReference type="EMBL" id="BA000012">
    <property type="protein sequence ID" value="BAB47701.1"/>
    <property type="molecule type" value="Genomic_DNA"/>
</dbReference>
<organism evidence="6 7">
    <name type="scientific">Mesorhizobium japonicum (strain LMG 29417 / CECT 9101 / MAFF 303099)</name>
    <name type="common">Mesorhizobium loti (strain MAFF 303099)</name>
    <dbReference type="NCBI Taxonomy" id="266835"/>
    <lineage>
        <taxon>Bacteria</taxon>
        <taxon>Pseudomonadati</taxon>
        <taxon>Pseudomonadota</taxon>
        <taxon>Alphaproteobacteria</taxon>
        <taxon>Hyphomicrobiales</taxon>
        <taxon>Phyllobacteriaceae</taxon>
        <taxon>Mesorhizobium</taxon>
    </lineage>
</organism>
<dbReference type="RefSeq" id="WP_010909071.1">
    <property type="nucleotide sequence ID" value="NC_002678.2"/>
</dbReference>
<dbReference type="PANTHER" id="PTHR33337">
    <property type="entry name" value="GFA DOMAIN-CONTAINING PROTEIN"/>
    <property type="match status" value="1"/>
</dbReference>
<dbReference type="AlphaFoldDB" id="Q98NR0"/>
<protein>
    <submittedName>
        <fullName evidence="6">Mll0025 protein</fullName>
    </submittedName>
</protein>
<dbReference type="InterPro" id="IPR011057">
    <property type="entry name" value="Mss4-like_sf"/>
</dbReference>
<evidence type="ECO:0000256" key="4">
    <source>
        <dbReference type="ARBA" id="ARBA00023239"/>
    </source>
</evidence>
<keyword evidence="4" id="KW-0456">Lyase</keyword>
<sequence>MPLLLKGSCRCNAVRFEVESHTPVPFMLCYCSICRKQQGGGGFAINLGAAYETLNIRGKRSLGVYRAEIEDDEHPHCEVSTGERNFCRKCGSALWLYDPTWPELVHPFASAIDSDLPKPPSRVHLMLKYKANWVEPVIGKGDKTFDVYPEESIADWHKLTGMWVD</sequence>
<keyword evidence="3" id="KW-0862">Zinc</keyword>
<dbReference type="Pfam" id="PF04828">
    <property type="entry name" value="GFA"/>
    <property type="match status" value="1"/>
</dbReference>
<comment type="similarity">
    <text evidence="1">Belongs to the Gfa family.</text>
</comment>
<dbReference type="PANTHER" id="PTHR33337:SF44">
    <property type="entry name" value="DUF636 DOMAIN PROTEIN (AFU_ORTHOLOGUE AFUA_1G09754)"/>
    <property type="match status" value="1"/>
</dbReference>
<accession>Q98NR0</accession>
<evidence type="ECO:0000259" key="5">
    <source>
        <dbReference type="PROSITE" id="PS51891"/>
    </source>
</evidence>
<dbReference type="PROSITE" id="PS51891">
    <property type="entry name" value="CENP_V_GFA"/>
    <property type="match status" value="1"/>
</dbReference>
<dbReference type="SUPFAM" id="SSF51316">
    <property type="entry name" value="Mss4-like"/>
    <property type="match status" value="1"/>
</dbReference>
<dbReference type="GO" id="GO:0046872">
    <property type="term" value="F:metal ion binding"/>
    <property type="evidence" value="ECO:0007669"/>
    <property type="project" value="UniProtKB-KW"/>
</dbReference>
<gene>
    <name evidence="6" type="ordered locus">mll0025</name>
</gene>
<proteinExistence type="inferred from homology"/>
<dbReference type="Proteomes" id="UP000000552">
    <property type="component" value="Chromosome"/>
</dbReference>
<dbReference type="HOGENOM" id="CLU_116419_0_0_5"/>